<evidence type="ECO:0000313" key="12">
    <source>
        <dbReference type="EMBL" id="VAX02759.1"/>
    </source>
</evidence>
<sequence>MKTWFYATTSILALGLTAGPLMANAAEDEENSFSIDEIIVTAQKRAENLQQAPIAITAFSGDLLREDDIANLQDIGNRTPGLTFAAFSVGQPEIAIRGIGTKEDGASASDSVVVSVDDVYIAARTAQVFDIFDLERVEILRGPQGTLYGKNSIGGSINFVTTTPDEETKIRFRQTVGDYGRFDTAGMLSGQVAENLFGKLSFSRREFNGYFTNVLVGSDLFGKQLGGGETFAYRGVLRWTPSEDLEVIFSADGADDNMGDSNREPVGSAVGFHGGDNASNPVAVNNALGGGGSAFDSLNDVEGYTDRTVEGYSLKVNWDQAWGTFSSISAYRKSTFDWLEDSEGLPASTAFVALNVSGANFFAPATSGFAFDVNDAAIENTKQLTQEFRAVSNGESALNWVVGAFYSREETDRVENYYFPSIGLEVGGVNFASDMSSFQTNKSDTFALYADGSYEVSEDLTIRGGLRYSTEKKDMTAEAVVHQGIGLLLTNFAEVGASDRWSNVSWRVVADYQVTEDAMLYGSISTGFKSGGFTGSASTAERATTPFDSEKATNFEVGVKTQFWDNRARVNIAAFYTDYNNLQVTRFFQPGVDDFGQFITENAGKAEIKGIETEFTFLLTEGLEVGGSYAYLDAKYTEYAGSPGIDGSADFSGNIMRQSPEHSLSLYGKYTYELEDGSSLSGKVNYRYQSLTYYDPNNNDITTIPAYDLWDGRVAWNSPDGKWELAGWIKNIANKEYRTHVFSQRGSRIAFALFGAPRTYGFTGTYSF</sequence>
<dbReference type="GO" id="GO:0006826">
    <property type="term" value="P:iron ion transport"/>
    <property type="evidence" value="ECO:0007669"/>
    <property type="project" value="UniProtKB-KW"/>
</dbReference>
<keyword evidence="3" id="KW-0410">Iron transport</keyword>
<feature type="domain" description="TonB-dependent receptor plug" evidence="11">
    <location>
        <begin position="49"/>
        <end position="155"/>
    </location>
</feature>
<keyword evidence="6" id="KW-0406">Ion transport</keyword>
<gene>
    <name evidence="12" type="ORF">MNBD_ALPHA03-273</name>
</gene>
<keyword evidence="4" id="KW-0812">Transmembrane</keyword>
<comment type="subcellular location">
    <subcellularLocation>
        <location evidence="1">Cell outer membrane</location>
        <topology evidence="1">Multi-pass membrane protein</topology>
    </subcellularLocation>
</comment>
<protein>
    <submittedName>
        <fullName evidence="12">TonB-dependent receptor</fullName>
    </submittedName>
</protein>
<evidence type="ECO:0000259" key="10">
    <source>
        <dbReference type="Pfam" id="PF00593"/>
    </source>
</evidence>
<keyword evidence="8" id="KW-0472">Membrane</keyword>
<evidence type="ECO:0000256" key="5">
    <source>
        <dbReference type="ARBA" id="ARBA00023004"/>
    </source>
</evidence>
<evidence type="ECO:0000256" key="7">
    <source>
        <dbReference type="ARBA" id="ARBA00023077"/>
    </source>
</evidence>
<dbReference type="InterPro" id="IPR039426">
    <property type="entry name" value="TonB-dep_rcpt-like"/>
</dbReference>
<dbReference type="PANTHER" id="PTHR32552:SF81">
    <property type="entry name" value="TONB-DEPENDENT OUTER MEMBRANE RECEPTOR"/>
    <property type="match status" value="1"/>
</dbReference>
<evidence type="ECO:0000256" key="2">
    <source>
        <dbReference type="ARBA" id="ARBA00022448"/>
    </source>
</evidence>
<dbReference type="AlphaFoldDB" id="A0A3B1AAL4"/>
<evidence type="ECO:0000256" key="4">
    <source>
        <dbReference type="ARBA" id="ARBA00022692"/>
    </source>
</evidence>
<dbReference type="SUPFAM" id="SSF56935">
    <property type="entry name" value="Porins"/>
    <property type="match status" value="1"/>
</dbReference>
<evidence type="ECO:0000256" key="9">
    <source>
        <dbReference type="ARBA" id="ARBA00023237"/>
    </source>
</evidence>
<dbReference type="CDD" id="cd01347">
    <property type="entry name" value="ligand_gated_channel"/>
    <property type="match status" value="1"/>
</dbReference>
<feature type="domain" description="TonB-dependent receptor-like beta-barrel" evidence="10">
    <location>
        <begin position="271"/>
        <end position="732"/>
    </location>
</feature>
<dbReference type="EMBL" id="UOFW01000025">
    <property type="protein sequence ID" value="VAX02759.1"/>
    <property type="molecule type" value="Genomic_DNA"/>
</dbReference>
<dbReference type="InterPro" id="IPR000531">
    <property type="entry name" value="Beta-barrel_TonB"/>
</dbReference>
<dbReference type="PANTHER" id="PTHR32552">
    <property type="entry name" value="FERRICHROME IRON RECEPTOR-RELATED"/>
    <property type="match status" value="1"/>
</dbReference>
<evidence type="ECO:0000256" key="8">
    <source>
        <dbReference type="ARBA" id="ARBA00023136"/>
    </source>
</evidence>
<evidence type="ECO:0000259" key="11">
    <source>
        <dbReference type="Pfam" id="PF07715"/>
    </source>
</evidence>
<organism evidence="12">
    <name type="scientific">hydrothermal vent metagenome</name>
    <dbReference type="NCBI Taxonomy" id="652676"/>
    <lineage>
        <taxon>unclassified sequences</taxon>
        <taxon>metagenomes</taxon>
        <taxon>ecological metagenomes</taxon>
    </lineage>
</organism>
<dbReference type="InterPro" id="IPR012910">
    <property type="entry name" value="Plug_dom"/>
</dbReference>
<keyword evidence="7" id="KW-0798">TonB box</keyword>
<dbReference type="PROSITE" id="PS52016">
    <property type="entry name" value="TONB_DEPENDENT_REC_3"/>
    <property type="match status" value="1"/>
</dbReference>
<proteinExistence type="predicted"/>
<name>A0A3B1AAL4_9ZZZZ</name>
<dbReference type="InterPro" id="IPR036942">
    <property type="entry name" value="Beta-barrel_TonB_sf"/>
</dbReference>
<reference evidence="12" key="1">
    <citation type="submission" date="2018-06" db="EMBL/GenBank/DDBJ databases">
        <authorList>
            <person name="Zhirakovskaya E."/>
        </authorList>
    </citation>
    <scope>NUCLEOTIDE SEQUENCE</scope>
</reference>
<keyword evidence="12" id="KW-0675">Receptor</keyword>
<evidence type="ECO:0000256" key="3">
    <source>
        <dbReference type="ARBA" id="ARBA00022496"/>
    </source>
</evidence>
<keyword evidence="2" id="KW-0813">Transport</keyword>
<keyword evidence="9" id="KW-0998">Cell outer membrane</keyword>
<accession>A0A3B1AAL4</accession>
<evidence type="ECO:0000256" key="6">
    <source>
        <dbReference type="ARBA" id="ARBA00023065"/>
    </source>
</evidence>
<dbReference type="Gene3D" id="2.40.170.20">
    <property type="entry name" value="TonB-dependent receptor, beta-barrel domain"/>
    <property type="match status" value="1"/>
</dbReference>
<evidence type="ECO:0000256" key="1">
    <source>
        <dbReference type="ARBA" id="ARBA00004571"/>
    </source>
</evidence>
<dbReference type="Pfam" id="PF00593">
    <property type="entry name" value="TonB_dep_Rec_b-barrel"/>
    <property type="match status" value="1"/>
</dbReference>
<dbReference type="Pfam" id="PF07715">
    <property type="entry name" value="Plug"/>
    <property type="match status" value="1"/>
</dbReference>
<keyword evidence="5" id="KW-0408">Iron</keyword>
<dbReference type="GO" id="GO:0009279">
    <property type="term" value="C:cell outer membrane"/>
    <property type="evidence" value="ECO:0007669"/>
    <property type="project" value="UniProtKB-SubCell"/>
</dbReference>